<name>A0A368SB27_SETIT</name>
<sequence>MNLWENRADSDSVICETDCKIISGLTAEEYLNEQHFMNDDGERRQQRRNSVWANSTTQQKRAGHHGEQEDHSGCCGADVAGEHAISVALKNTDPTTAWLIASAVPHHATGNRDLLSGFAPVQGDLFVKTGDAGAAPMRVVGTGNVVTDAVVLPDVWYVPGLVANVVSVSQLAELDYCVAFFGRGQQCYVRSAEDGVVVGAARAGEDGLFALDFIKVPLGL</sequence>
<protein>
    <recommendedName>
        <fullName evidence="2">Retrovirus-related Pol polyprotein from transposon TNT 1-94-like beta-barrel domain-containing protein</fullName>
    </recommendedName>
</protein>
<dbReference type="EMBL" id="CM003535">
    <property type="protein sequence ID" value="RCV39553.1"/>
    <property type="molecule type" value="Genomic_DNA"/>
</dbReference>
<proteinExistence type="predicted"/>
<dbReference type="AlphaFoldDB" id="A0A368SB27"/>
<gene>
    <name evidence="3" type="ORF">SETIT_8G233900v2</name>
</gene>
<evidence type="ECO:0000313" key="3">
    <source>
        <dbReference type="EMBL" id="RCV39553.1"/>
    </source>
</evidence>
<dbReference type="OrthoDB" id="778489at2759"/>
<evidence type="ECO:0000256" key="1">
    <source>
        <dbReference type="SAM" id="MobiDB-lite"/>
    </source>
</evidence>
<feature type="compositionally biased region" description="Polar residues" evidence="1">
    <location>
        <begin position="48"/>
        <end position="60"/>
    </location>
</feature>
<dbReference type="InterPro" id="IPR054722">
    <property type="entry name" value="PolX-like_BBD"/>
</dbReference>
<feature type="domain" description="Retrovirus-related Pol polyprotein from transposon TNT 1-94-like beta-barrel" evidence="2">
    <location>
        <begin position="98"/>
        <end position="175"/>
    </location>
</feature>
<feature type="region of interest" description="Disordered" evidence="1">
    <location>
        <begin position="37"/>
        <end position="72"/>
    </location>
</feature>
<reference evidence="3" key="1">
    <citation type="journal article" date="2012" name="Nat. Biotechnol.">
        <title>Reference genome sequence of the model plant Setaria.</title>
        <authorList>
            <person name="Bennetzen J.L."/>
            <person name="Schmutz J."/>
            <person name="Wang H."/>
            <person name="Percifield R."/>
            <person name="Hawkins J."/>
            <person name="Pontaroli A.C."/>
            <person name="Estep M."/>
            <person name="Feng L."/>
            <person name="Vaughn J.N."/>
            <person name="Grimwood J."/>
            <person name="Jenkins J."/>
            <person name="Barry K."/>
            <person name="Lindquist E."/>
            <person name="Hellsten U."/>
            <person name="Deshpande S."/>
            <person name="Wang X."/>
            <person name="Wu X."/>
            <person name="Mitros T."/>
            <person name="Triplett J."/>
            <person name="Yang X."/>
            <person name="Ye C.Y."/>
            <person name="Mauro-Herrera M."/>
            <person name="Wang L."/>
            <person name="Li P."/>
            <person name="Sharma M."/>
            <person name="Sharma R."/>
            <person name="Ronald P.C."/>
            <person name="Panaud O."/>
            <person name="Kellogg E.A."/>
            <person name="Brutnell T.P."/>
            <person name="Doust A.N."/>
            <person name="Tuskan G.A."/>
            <person name="Rokhsar D."/>
            <person name="Devos K.M."/>
        </authorList>
    </citation>
    <scope>NUCLEOTIDE SEQUENCE [LARGE SCALE GENOMIC DNA]</scope>
    <source>
        <strain evidence="3">Yugu1</strain>
    </source>
</reference>
<evidence type="ECO:0000259" key="2">
    <source>
        <dbReference type="Pfam" id="PF22936"/>
    </source>
</evidence>
<accession>A0A368SB27</accession>
<organism evidence="3">
    <name type="scientific">Setaria italica</name>
    <name type="common">Foxtail millet</name>
    <name type="synonym">Panicum italicum</name>
    <dbReference type="NCBI Taxonomy" id="4555"/>
    <lineage>
        <taxon>Eukaryota</taxon>
        <taxon>Viridiplantae</taxon>
        <taxon>Streptophyta</taxon>
        <taxon>Embryophyta</taxon>
        <taxon>Tracheophyta</taxon>
        <taxon>Spermatophyta</taxon>
        <taxon>Magnoliopsida</taxon>
        <taxon>Liliopsida</taxon>
        <taxon>Poales</taxon>
        <taxon>Poaceae</taxon>
        <taxon>PACMAD clade</taxon>
        <taxon>Panicoideae</taxon>
        <taxon>Panicodae</taxon>
        <taxon>Paniceae</taxon>
        <taxon>Cenchrinae</taxon>
        <taxon>Setaria</taxon>
    </lineage>
</organism>
<reference evidence="3" key="2">
    <citation type="submission" date="2015-07" db="EMBL/GenBank/DDBJ databases">
        <authorList>
            <person name="Noorani M."/>
        </authorList>
    </citation>
    <scope>NUCLEOTIDE SEQUENCE</scope>
    <source>
        <strain evidence="3">Yugu1</strain>
    </source>
</reference>
<dbReference type="Pfam" id="PF22936">
    <property type="entry name" value="Pol_BBD"/>
    <property type="match status" value="1"/>
</dbReference>